<dbReference type="PIRSF" id="PIRSF000535">
    <property type="entry name" value="1PFK/6PFK/LacC"/>
    <property type="match status" value="1"/>
</dbReference>
<dbReference type="STRING" id="521011.Mpal_1715"/>
<evidence type="ECO:0000256" key="9">
    <source>
        <dbReference type="ARBA" id="ARBA00047745"/>
    </source>
</evidence>
<keyword evidence="7" id="KW-0067">ATP-binding</keyword>
<accession>B8GJI1</accession>
<evidence type="ECO:0000313" key="12">
    <source>
        <dbReference type="Proteomes" id="UP000002457"/>
    </source>
</evidence>
<dbReference type="EMBL" id="CP001338">
    <property type="protein sequence ID" value="ACL17022.1"/>
    <property type="molecule type" value="Genomic_DNA"/>
</dbReference>
<feature type="domain" description="Carbohydrate kinase PfkB" evidence="10">
    <location>
        <begin position="8"/>
        <end position="290"/>
    </location>
</feature>
<evidence type="ECO:0000256" key="1">
    <source>
        <dbReference type="ARBA" id="ARBA00010688"/>
    </source>
</evidence>
<evidence type="ECO:0000259" key="10">
    <source>
        <dbReference type="Pfam" id="PF00294"/>
    </source>
</evidence>
<dbReference type="GO" id="GO:0044281">
    <property type="term" value="P:small molecule metabolic process"/>
    <property type="evidence" value="ECO:0007669"/>
    <property type="project" value="UniProtKB-ARBA"/>
</dbReference>
<dbReference type="AlphaFoldDB" id="B8GJI1"/>
<protein>
    <recommendedName>
        <fullName evidence="3">1-phosphofructokinase</fullName>
        <ecNumber evidence="2">2.7.1.56</ecNumber>
    </recommendedName>
    <alternativeName>
        <fullName evidence="8">Fructose 1-phosphate kinase</fullName>
    </alternativeName>
</protein>
<evidence type="ECO:0000256" key="6">
    <source>
        <dbReference type="ARBA" id="ARBA00022777"/>
    </source>
</evidence>
<dbReference type="CDD" id="cd01164">
    <property type="entry name" value="FruK_PfkB_like"/>
    <property type="match status" value="1"/>
</dbReference>
<reference evidence="11 12" key="1">
    <citation type="journal article" date="2015" name="Genome Announc.">
        <title>Complete Genome Sequence of Methanosphaerula palustris E1-9CT, a Hydrogenotrophic Methanogen Isolated from a Minerotrophic Fen Peatland.</title>
        <authorList>
            <person name="Cadillo-Quiroz H."/>
            <person name="Browne P."/>
            <person name="Kyrpides N."/>
            <person name="Woyke T."/>
            <person name="Goodwin L."/>
            <person name="Detter C."/>
            <person name="Yavitt J.B."/>
            <person name="Zinder S.H."/>
        </authorList>
    </citation>
    <scope>NUCLEOTIDE SEQUENCE [LARGE SCALE GENOMIC DNA]</scope>
    <source>
        <strain evidence="12">ATCC BAA-1556 / DSM 19958 / E1-9c</strain>
    </source>
</reference>
<comment type="similarity">
    <text evidence="1">Belongs to the carbohydrate kinase PfkB family.</text>
</comment>
<comment type="catalytic activity">
    <reaction evidence="9">
        <text>beta-D-fructose 1-phosphate + ATP = beta-D-fructose 1,6-bisphosphate + ADP + H(+)</text>
        <dbReference type="Rhea" id="RHEA:14213"/>
        <dbReference type="ChEBI" id="CHEBI:15378"/>
        <dbReference type="ChEBI" id="CHEBI:30616"/>
        <dbReference type="ChEBI" id="CHEBI:32966"/>
        <dbReference type="ChEBI" id="CHEBI:138881"/>
        <dbReference type="ChEBI" id="CHEBI:456216"/>
        <dbReference type="EC" id="2.7.1.56"/>
    </reaction>
</comment>
<evidence type="ECO:0000256" key="2">
    <source>
        <dbReference type="ARBA" id="ARBA00012131"/>
    </source>
</evidence>
<organism evidence="11 12">
    <name type="scientific">Methanosphaerula palustris (strain ATCC BAA-1556 / DSM 19958 / E1-9c)</name>
    <dbReference type="NCBI Taxonomy" id="521011"/>
    <lineage>
        <taxon>Archaea</taxon>
        <taxon>Methanobacteriati</taxon>
        <taxon>Methanobacteriota</taxon>
        <taxon>Stenosarchaea group</taxon>
        <taxon>Methanomicrobia</taxon>
        <taxon>Methanomicrobiales</taxon>
        <taxon>Methanoregulaceae</taxon>
        <taxon>Methanosphaerula</taxon>
    </lineage>
</organism>
<dbReference type="InterPro" id="IPR022463">
    <property type="entry name" value="1-PFruKinase"/>
</dbReference>
<keyword evidence="5" id="KW-0547">Nucleotide-binding</keyword>
<evidence type="ECO:0000256" key="8">
    <source>
        <dbReference type="ARBA" id="ARBA00032802"/>
    </source>
</evidence>
<dbReference type="eggNOG" id="arCOG00015">
    <property type="taxonomic scope" value="Archaea"/>
</dbReference>
<dbReference type="HOGENOM" id="CLU_050013_0_2_2"/>
<dbReference type="Pfam" id="PF00294">
    <property type="entry name" value="PfkB"/>
    <property type="match status" value="1"/>
</dbReference>
<dbReference type="GO" id="GO:0005829">
    <property type="term" value="C:cytosol"/>
    <property type="evidence" value="ECO:0007669"/>
    <property type="project" value="TreeGrafter"/>
</dbReference>
<dbReference type="InterPro" id="IPR017583">
    <property type="entry name" value="Tagatose/fructose_Pkinase"/>
</dbReference>
<dbReference type="NCBIfam" id="TIGR03168">
    <property type="entry name" value="1-PFK"/>
    <property type="match status" value="1"/>
</dbReference>
<dbReference type="KEGG" id="mpl:Mpal_1715"/>
<dbReference type="EC" id="2.7.1.56" evidence="2"/>
<evidence type="ECO:0000313" key="11">
    <source>
        <dbReference type="EMBL" id="ACL17022.1"/>
    </source>
</evidence>
<dbReference type="FunFam" id="3.40.1190.20:FF:000001">
    <property type="entry name" value="Phosphofructokinase"/>
    <property type="match status" value="1"/>
</dbReference>
<dbReference type="Proteomes" id="UP000002457">
    <property type="component" value="Chromosome"/>
</dbReference>
<dbReference type="NCBIfam" id="TIGR03828">
    <property type="entry name" value="pfkB"/>
    <property type="match status" value="1"/>
</dbReference>
<dbReference type="PROSITE" id="PS00584">
    <property type="entry name" value="PFKB_KINASES_2"/>
    <property type="match status" value="1"/>
</dbReference>
<gene>
    <name evidence="11" type="ordered locus">Mpal_1715</name>
</gene>
<proteinExistence type="inferred from homology"/>
<sequence length="324" mass="34473">MIYTVTLNPALDRTIEVDQIRCDVANRIIEEHWYPGGKGVDVSRVLTTLGADTLAFGFIGGFRGDQLEAGLITAGIGCDFIRIAGETRSNLVIHEQLIDTQVLLNSRGPEVEPSAMMALLRKIRNLQNPGLLTIGGSLPPNLNPSIYRTIIEIAQERGGTVLFDADGAALKAGIEGKPYAIKPNLHELSELVDRPLNSLEEILSAAQEPLEAGVKVVLASLGPDGILLVSKDLILHGIPPKVKVKNTIGAGDSAVAGFVYALAEGKDVQEALIYAVAAGTATTMRSGTALGKREDIMALIPQVQVKNIPLPDRSPGQNNPAKRT</sequence>
<keyword evidence="6 11" id="KW-0418">Kinase</keyword>
<dbReference type="GO" id="GO:0008662">
    <property type="term" value="F:1-phosphofructokinase activity"/>
    <property type="evidence" value="ECO:0007669"/>
    <property type="project" value="UniProtKB-EC"/>
</dbReference>
<evidence type="ECO:0000256" key="4">
    <source>
        <dbReference type="ARBA" id="ARBA00022679"/>
    </source>
</evidence>
<dbReference type="InterPro" id="IPR002173">
    <property type="entry name" value="Carboh/pur_kinase_PfkB_CS"/>
</dbReference>
<keyword evidence="12" id="KW-1185">Reference proteome</keyword>
<dbReference type="Gene3D" id="3.40.1190.20">
    <property type="match status" value="1"/>
</dbReference>
<evidence type="ECO:0000256" key="7">
    <source>
        <dbReference type="ARBA" id="ARBA00022840"/>
    </source>
</evidence>
<dbReference type="InterPro" id="IPR011611">
    <property type="entry name" value="PfkB_dom"/>
</dbReference>
<dbReference type="PANTHER" id="PTHR46566">
    <property type="entry name" value="1-PHOSPHOFRUCTOKINASE-RELATED"/>
    <property type="match status" value="1"/>
</dbReference>
<name>B8GJI1_METPE</name>
<dbReference type="SUPFAM" id="SSF53613">
    <property type="entry name" value="Ribokinase-like"/>
    <property type="match status" value="1"/>
</dbReference>
<dbReference type="GO" id="GO:0005524">
    <property type="term" value="F:ATP binding"/>
    <property type="evidence" value="ECO:0007669"/>
    <property type="project" value="UniProtKB-KW"/>
</dbReference>
<dbReference type="InterPro" id="IPR029056">
    <property type="entry name" value="Ribokinase-like"/>
</dbReference>
<keyword evidence="4 11" id="KW-0808">Transferase</keyword>
<evidence type="ECO:0000256" key="3">
    <source>
        <dbReference type="ARBA" id="ARBA00013596"/>
    </source>
</evidence>
<dbReference type="GO" id="GO:0016052">
    <property type="term" value="P:carbohydrate catabolic process"/>
    <property type="evidence" value="ECO:0007669"/>
    <property type="project" value="UniProtKB-ARBA"/>
</dbReference>
<evidence type="ECO:0000256" key="5">
    <source>
        <dbReference type="ARBA" id="ARBA00022741"/>
    </source>
</evidence>
<dbReference type="PANTHER" id="PTHR46566:SF2">
    <property type="entry name" value="ATP-DEPENDENT 6-PHOSPHOFRUCTOKINASE ISOZYME 2"/>
    <property type="match status" value="1"/>
</dbReference>